<gene>
    <name evidence="2" type="ORF">F5X71_00430</name>
</gene>
<reference evidence="2 3" key="1">
    <citation type="journal article" date="2019" name="ACS Chem. Biol.">
        <title>Identification and Mobilization of a Cryptic Antibiotic Biosynthesis Gene Locus from a Human-Pathogenic Nocardia Isolate.</title>
        <authorList>
            <person name="Herisse M."/>
            <person name="Ishida K."/>
            <person name="Porter J.L."/>
            <person name="Howden B."/>
            <person name="Hertweck C."/>
            <person name="Stinear T.P."/>
            <person name="Pidot S.J."/>
        </authorList>
    </citation>
    <scope>NUCLEOTIDE SEQUENCE [LARGE SCALE GENOMIC DNA]</scope>
    <source>
        <strain evidence="2 3">AUSMDU00024985</strain>
    </source>
</reference>
<protein>
    <submittedName>
        <fullName evidence="2">DUF2744 domain-containing protein</fullName>
    </submittedName>
</protein>
<organism evidence="2 3">
    <name type="scientific">Nocardia brasiliensis</name>
    <dbReference type="NCBI Taxonomy" id="37326"/>
    <lineage>
        <taxon>Bacteria</taxon>
        <taxon>Bacillati</taxon>
        <taxon>Actinomycetota</taxon>
        <taxon>Actinomycetes</taxon>
        <taxon>Mycobacteriales</taxon>
        <taxon>Nocardiaceae</taxon>
        <taxon>Nocardia</taxon>
    </lineage>
</organism>
<accession>A0A6G9XJB1</accession>
<dbReference type="InterPro" id="IPR021226">
    <property type="entry name" value="Phage_gene29"/>
</dbReference>
<dbReference type="Proteomes" id="UP000501705">
    <property type="component" value="Chromosome"/>
</dbReference>
<evidence type="ECO:0000313" key="2">
    <source>
        <dbReference type="EMBL" id="QIS00998.1"/>
    </source>
</evidence>
<sequence>MSAVRRVALGGPAAGLGRRAVSRRRGRAVRRVRGRRRPVLAGPGALPRARHGRAPARDSAGPVSDIEDAPPQAPGAELPTPQRRACTVCGTRRCPCEWCHIACGIDHSPRLPANSFPTVDNCNPECPAEAFLPFLVGLPGMRGASMAVPISGLKSWSVRLWNGGARRVAEQREFYWPPRQGEINPLFAAGEWKDEPPPADWTTEVDAQALANVMQAELSRQLEQREAAAEVARPAEVARGYVTRITRFDPTEHTVTEVLAHLRTASAAEVHRVIGIEAETSKRAGILKRYKESGQ</sequence>
<evidence type="ECO:0000313" key="3">
    <source>
        <dbReference type="Proteomes" id="UP000501705"/>
    </source>
</evidence>
<feature type="compositionally biased region" description="Basic residues" evidence="1">
    <location>
        <begin position="20"/>
        <end position="38"/>
    </location>
</feature>
<dbReference type="AlphaFoldDB" id="A0A6G9XJB1"/>
<proteinExistence type="predicted"/>
<dbReference type="Pfam" id="PF10910">
    <property type="entry name" value="Phage_gene29"/>
    <property type="match status" value="1"/>
</dbReference>
<name>A0A6G9XJB1_NOCBR</name>
<feature type="region of interest" description="Disordered" evidence="1">
    <location>
        <begin position="1"/>
        <end position="82"/>
    </location>
</feature>
<feature type="compositionally biased region" description="Low complexity" evidence="1">
    <location>
        <begin position="1"/>
        <end position="19"/>
    </location>
</feature>
<dbReference type="EMBL" id="CP046171">
    <property type="protein sequence ID" value="QIS00998.1"/>
    <property type="molecule type" value="Genomic_DNA"/>
</dbReference>
<evidence type="ECO:0000256" key="1">
    <source>
        <dbReference type="SAM" id="MobiDB-lite"/>
    </source>
</evidence>